<proteinExistence type="predicted"/>
<dbReference type="PANTHER" id="PTHR34301:SF8">
    <property type="entry name" value="ATPASE DOMAIN-CONTAINING PROTEIN"/>
    <property type="match status" value="1"/>
</dbReference>
<dbReference type="SUPFAM" id="SSF52540">
    <property type="entry name" value="P-loop containing nucleoside triphosphate hydrolases"/>
    <property type="match status" value="1"/>
</dbReference>
<evidence type="ECO:0000313" key="3">
    <source>
        <dbReference type="Proteomes" id="UP000033684"/>
    </source>
</evidence>
<evidence type="ECO:0008006" key="4">
    <source>
        <dbReference type="Google" id="ProtNLM"/>
    </source>
</evidence>
<reference evidence="2 3" key="2">
    <citation type="journal article" date="2016" name="Microb. Ecol.">
        <title>Genome Characteristics of a Novel Type I Methanotroph (Sn10-6) Isolated from a Flooded Indian Rice Field.</title>
        <authorList>
            <person name="Rahalkar M.C."/>
            <person name="Pandit P.S."/>
            <person name="Dhakephalkar P.K."/>
            <person name="Pore S."/>
            <person name="Arora P."/>
            <person name="Kapse N."/>
        </authorList>
    </citation>
    <scope>NUCLEOTIDE SEQUENCE [LARGE SCALE GENOMIC DNA]</scope>
    <source>
        <strain evidence="2 3">Sn10-6</strain>
    </source>
</reference>
<evidence type="ECO:0000313" key="2">
    <source>
        <dbReference type="EMBL" id="KJV06042.1"/>
    </source>
</evidence>
<dbReference type="OrthoDB" id="7827977at2"/>
<keyword evidence="3" id="KW-1185">Reference proteome</keyword>
<evidence type="ECO:0000256" key="1">
    <source>
        <dbReference type="SAM" id="Coils"/>
    </source>
</evidence>
<dbReference type="Proteomes" id="UP000033684">
    <property type="component" value="Unassembled WGS sequence"/>
</dbReference>
<organism evidence="2 3">
    <name type="scientific">Methylocucumis oryzae</name>
    <dbReference type="NCBI Taxonomy" id="1632867"/>
    <lineage>
        <taxon>Bacteria</taxon>
        <taxon>Pseudomonadati</taxon>
        <taxon>Pseudomonadota</taxon>
        <taxon>Gammaproteobacteria</taxon>
        <taxon>Methylococcales</taxon>
        <taxon>Methylococcaceae</taxon>
        <taxon>Methylocucumis</taxon>
    </lineage>
</organism>
<dbReference type="EMBL" id="LAJX01000139">
    <property type="protein sequence ID" value="KJV06042.1"/>
    <property type="molecule type" value="Genomic_DNA"/>
</dbReference>
<accession>A0A0F3IH54</accession>
<reference evidence="3" key="1">
    <citation type="submission" date="2015-03" db="EMBL/GenBank/DDBJ databases">
        <title>Draft genome sequence of a novel methanotroph (Sn10-6) isolated from flooded ricefield rhizosphere in India.</title>
        <authorList>
            <person name="Pandit P.S."/>
            <person name="Pore S.D."/>
            <person name="Arora P."/>
            <person name="Kapse N.G."/>
            <person name="Dhakephalkar P.K."/>
            <person name="Rahalkar M.C."/>
        </authorList>
    </citation>
    <scope>NUCLEOTIDE SEQUENCE [LARGE SCALE GENOMIC DNA]</scope>
    <source>
        <strain evidence="3">Sn10-6</strain>
    </source>
</reference>
<name>A0A0F3IH54_9GAMM</name>
<feature type="coiled-coil region" evidence="1">
    <location>
        <begin position="340"/>
        <end position="371"/>
    </location>
</feature>
<dbReference type="InterPro" id="IPR027417">
    <property type="entry name" value="P-loop_NTPase"/>
</dbReference>
<protein>
    <recommendedName>
        <fullName evidence="4">ATP-binding protein</fullName>
    </recommendedName>
</protein>
<dbReference type="PANTHER" id="PTHR34301">
    <property type="entry name" value="DNA-BINDING PROTEIN-RELATED"/>
    <property type="match status" value="1"/>
</dbReference>
<dbReference type="AlphaFoldDB" id="A0A0F3IH54"/>
<gene>
    <name evidence="2" type="ORF">VZ94_13820</name>
</gene>
<sequence>MGIPTGNKVSGDDFFDRKHELEDLKSDLQDNHIVLSGPRRLGKSSLLERLAVELTEQGFLVRVIDIQDKISIEDFIDRIDAEFPKSAIEHYLNKLTTSVTQWLQRLKRLDVKGPGGISAGIELQNTSELSWHDKALALQQRLSPAPLCIFIDEFSVFLDKLIQQDRQQAEYFLDWLRAWRLNNANHCRMIFSGSIGLNYLLERHQLSARFNDCYDFVLGPFKPPSAKTMLQTHIAREQRPESPDAVEYLCQRIGWLAPFYLNLLLHESLRAARDREDESNQAKGVLLTQDVDDGYERLISARSRFNHWHQRLIRDLAPDDLTFYKAVLAALAKTSTGLTRKQLLARLNRIENNAEQRQQKLEHCLLKLEEDGYLGHADNRIQFLSFLVRDYWQRNHV</sequence>
<comment type="caution">
    <text evidence="2">The sequence shown here is derived from an EMBL/GenBank/DDBJ whole genome shotgun (WGS) entry which is preliminary data.</text>
</comment>
<dbReference type="RefSeq" id="WP_045779678.1">
    <property type="nucleotide sequence ID" value="NZ_LAJX01000139.1"/>
</dbReference>
<keyword evidence="1" id="KW-0175">Coiled coil</keyword>
<dbReference type="Gene3D" id="3.40.50.300">
    <property type="entry name" value="P-loop containing nucleotide triphosphate hydrolases"/>
    <property type="match status" value="1"/>
</dbReference>